<keyword evidence="4 5" id="KW-0472">Membrane</keyword>
<dbReference type="AlphaFoldDB" id="A0A9X6NEU6"/>
<keyword evidence="2 5" id="KW-0812">Transmembrane</keyword>
<comment type="caution">
    <text evidence="7">The sequence shown here is derived from an EMBL/GenBank/DDBJ whole genome shotgun (WGS) entry which is preliminary data.</text>
</comment>
<dbReference type="GO" id="GO:0004930">
    <property type="term" value="F:G protein-coupled receptor activity"/>
    <property type="evidence" value="ECO:0007669"/>
    <property type="project" value="InterPro"/>
</dbReference>
<keyword evidence="3 5" id="KW-1133">Transmembrane helix</keyword>
<feature type="transmembrane region" description="Helical" evidence="5">
    <location>
        <begin position="38"/>
        <end position="61"/>
    </location>
</feature>
<organism evidence="7 8">
    <name type="scientific">Hypsibius exemplaris</name>
    <name type="common">Freshwater tardigrade</name>
    <dbReference type="NCBI Taxonomy" id="2072580"/>
    <lineage>
        <taxon>Eukaryota</taxon>
        <taxon>Metazoa</taxon>
        <taxon>Ecdysozoa</taxon>
        <taxon>Tardigrada</taxon>
        <taxon>Eutardigrada</taxon>
        <taxon>Parachela</taxon>
        <taxon>Hypsibioidea</taxon>
        <taxon>Hypsibiidae</taxon>
        <taxon>Hypsibius</taxon>
    </lineage>
</organism>
<dbReference type="Gene3D" id="1.20.1070.10">
    <property type="entry name" value="Rhodopsin 7-helix transmembrane proteins"/>
    <property type="match status" value="1"/>
</dbReference>
<dbReference type="Pfam" id="PF00001">
    <property type="entry name" value="7tm_1"/>
    <property type="match status" value="1"/>
</dbReference>
<dbReference type="InterPro" id="IPR000276">
    <property type="entry name" value="GPCR_Rhodpsn"/>
</dbReference>
<accession>A0A9X6NEU6</accession>
<feature type="domain" description="G-protein coupled receptors family 1 profile" evidence="6">
    <location>
        <begin position="1"/>
        <end position="98"/>
    </location>
</feature>
<evidence type="ECO:0000313" key="8">
    <source>
        <dbReference type="Proteomes" id="UP000192578"/>
    </source>
</evidence>
<dbReference type="InterPro" id="IPR017452">
    <property type="entry name" value="GPCR_Rhodpsn_7TM"/>
</dbReference>
<dbReference type="PROSITE" id="PS50262">
    <property type="entry name" value="G_PROTEIN_RECEP_F1_2"/>
    <property type="match status" value="1"/>
</dbReference>
<name>A0A9X6NEU6_HYPEX</name>
<keyword evidence="8" id="KW-1185">Reference proteome</keyword>
<evidence type="ECO:0000256" key="3">
    <source>
        <dbReference type="ARBA" id="ARBA00022989"/>
    </source>
</evidence>
<gene>
    <name evidence="7" type="ORF">BV898_17049</name>
</gene>
<evidence type="ECO:0000313" key="7">
    <source>
        <dbReference type="EMBL" id="OWA52600.1"/>
    </source>
</evidence>
<dbReference type="GO" id="GO:0016020">
    <property type="term" value="C:membrane"/>
    <property type="evidence" value="ECO:0007669"/>
    <property type="project" value="UniProtKB-SubCell"/>
</dbReference>
<reference evidence="8" key="1">
    <citation type="submission" date="2017-01" db="EMBL/GenBank/DDBJ databases">
        <title>Comparative genomics of anhydrobiosis in the tardigrade Hypsibius dujardini.</title>
        <authorList>
            <person name="Yoshida Y."/>
            <person name="Koutsovoulos G."/>
            <person name="Laetsch D."/>
            <person name="Stevens L."/>
            <person name="Kumar S."/>
            <person name="Horikawa D."/>
            <person name="Ishino K."/>
            <person name="Komine S."/>
            <person name="Tomita M."/>
            <person name="Blaxter M."/>
            <person name="Arakawa K."/>
        </authorList>
    </citation>
    <scope>NUCLEOTIDE SEQUENCE [LARGE SCALE GENOMIC DNA]</scope>
    <source>
        <strain evidence="8">Z151</strain>
    </source>
</reference>
<evidence type="ECO:0000259" key="6">
    <source>
        <dbReference type="PROSITE" id="PS50262"/>
    </source>
</evidence>
<dbReference type="CDD" id="cd00637">
    <property type="entry name" value="7tm_classA_rhodopsin-like"/>
    <property type="match status" value="1"/>
</dbReference>
<evidence type="ECO:0000256" key="2">
    <source>
        <dbReference type="ARBA" id="ARBA00022692"/>
    </source>
</evidence>
<evidence type="ECO:0000256" key="5">
    <source>
        <dbReference type="SAM" id="Phobius"/>
    </source>
</evidence>
<evidence type="ECO:0000256" key="1">
    <source>
        <dbReference type="ARBA" id="ARBA00004370"/>
    </source>
</evidence>
<dbReference type="EMBL" id="MTYJ01000276">
    <property type="protein sequence ID" value="OWA52600.1"/>
    <property type="molecule type" value="Genomic_DNA"/>
</dbReference>
<proteinExistence type="predicted"/>
<dbReference type="SUPFAM" id="SSF81321">
    <property type="entry name" value="Family A G protein-coupled receptor-like"/>
    <property type="match status" value="1"/>
</dbReference>
<evidence type="ECO:0000256" key="4">
    <source>
        <dbReference type="ARBA" id="ARBA00023136"/>
    </source>
</evidence>
<comment type="subcellular location">
    <subcellularLocation>
        <location evidence="1">Membrane</location>
    </subcellularLocation>
</comment>
<protein>
    <recommendedName>
        <fullName evidence="6">G-protein coupled receptors family 1 profile domain-containing protein</fullName>
    </recommendedName>
</protein>
<sequence>MEYFGTALLLNLLCISVDRWLSIDFATQYHHLISKRRVRAVIIVMAFVALLLKVPGFIVYWQSFAAYCDWPLTKVGFTVAQQAWTILTVPAIVGVRVC</sequence>
<dbReference type="Proteomes" id="UP000192578">
    <property type="component" value="Unassembled WGS sequence"/>
</dbReference>